<dbReference type="Proteomes" id="UP001219525">
    <property type="component" value="Unassembled WGS sequence"/>
</dbReference>
<evidence type="ECO:0000259" key="2">
    <source>
        <dbReference type="Pfam" id="PF20152"/>
    </source>
</evidence>
<keyword evidence="1" id="KW-0472">Membrane</keyword>
<organism evidence="3 4">
    <name type="scientific">Mycena pura</name>
    <dbReference type="NCBI Taxonomy" id="153505"/>
    <lineage>
        <taxon>Eukaryota</taxon>
        <taxon>Fungi</taxon>
        <taxon>Dikarya</taxon>
        <taxon>Basidiomycota</taxon>
        <taxon>Agaricomycotina</taxon>
        <taxon>Agaricomycetes</taxon>
        <taxon>Agaricomycetidae</taxon>
        <taxon>Agaricales</taxon>
        <taxon>Marasmiineae</taxon>
        <taxon>Mycenaceae</taxon>
        <taxon>Mycena</taxon>
    </lineage>
</organism>
<keyword evidence="4" id="KW-1185">Reference proteome</keyword>
<comment type="caution">
    <text evidence="3">The sequence shown here is derived from an EMBL/GenBank/DDBJ whole genome shotgun (WGS) entry which is preliminary data.</text>
</comment>
<evidence type="ECO:0000256" key="1">
    <source>
        <dbReference type="SAM" id="Phobius"/>
    </source>
</evidence>
<protein>
    <recommendedName>
        <fullName evidence="2">DUF6534 domain-containing protein</fullName>
    </recommendedName>
</protein>
<feature type="transmembrane region" description="Helical" evidence="1">
    <location>
        <begin position="12"/>
        <end position="34"/>
    </location>
</feature>
<evidence type="ECO:0000313" key="3">
    <source>
        <dbReference type="EMBL" id="KAJ7218555.1"/>
    </source>
</evidence>
<feature type="transmembrane region" description="Helical" evidence="1">
    <location>
        <begin position="46"/>
        <end position="69"/>
    </location>
</feature>
<dbReference type="Pfam" id="PF20152">
    <property type="entry name" value="DUF6534"/>
    <property type="match status" value="1"/>
</dbReference>
<reference evidence="3" key="1">
    <citation type="submission" date="2023-03" db="EMBL/GenBank/DDBJ databases">
        <title>Massive genome expansion in bonnet fungi (Mycena s.s.) driven by repeated elements and novel gene families across ecological guilds.</title>
        <authorList>
            <consortium name="Lawrence Berkeley National Laboratory"/>
            <person name="Harder C.B."/>
            <person name="Miyauchi S."/>
            <person name="Viragh M."/>
            <person name="Kuo A."/>
            <person name="Thoen E."/>
            <person name="Andreopoulos B."/>
            <person name="Lu D."/>
            <person name="Skrede I."/>
            <person name="Drula E."/>
            <person name="Henrissat B."/>
            <person name="Morin E."/>
            <person name="Kohler A."/>
            <person name="Barry K."/>
            <person name="LaButti K."/>
            <person name="Morin E."/>
            <person name="Salamov A."/>
            <person name="Lipzen A."/>
            <person name="Mereny Z."/>
            <person name="Hegedus B."/>
            <person name="Baldrian P."/>
            <person name="Stursova M."/>
            <person name="Weitz H."/>
            <person name="Taylor A."/>
            <person name="Grigoriev I.V."/>
            <person name="Nagy L.G."/>
            <person name="Martin F."/>
            <person name="Kauserud H."/>
        </authorList>
    </citation>
    <scope>NUCLEOTIDE SEQUENCE</scope>
    <source>
        <strain evidence="3">9144</strain>
    </source>
</reference>
<feature type="transmembrane region" description="Helical" evidence="1">
    <location>
        <begin position="107"/>
        <end position="135"/>
    </location>
</feature>
<dbReference type="AlphaFoldDB" id="A0AAD6YK77"/>
<gene>
    <name evidence="3" type="ORF">GGX14DRAFT_437385</name>
</gene>
<proteinExistence type="predicted"/>
<keyword evidence="1" id="KW-1133">Transmembrane helix</keyword>
<accession>A0AAD6YK77</accession>
<name>A0AAD6YK77_9AGAR</name>
<evidence type="ECO:0000313" key="4">
    <source>
        <dbReference type="Proteomes" id="UP001219525"/>
    </source>
</evidence>
<dbReference type="PANTHER" id="PTHR40465">
    <property type="entry name" value="CHROMOSOME 1, WHOLE GENOME SHOTGUN SEQUENCE"/>
    <property type="match status" value="1"/>
</dbReference>
<dbReference type="InterPro" id="IPR045339">
    <property type="entry name" value="DUF6534"/>
</dbReference>
<sequence>MSFNSDIILGALLVGSWAISVLYTVEIIQAAYYYRHFKRDNWMLKLLVSSAITIDSVSMVANCFAVYLYTVTPGPEPVNVFANGAVTALVQSFLATRYWVLTRNKPITLVLFLFITVAAGGAFASGAMLAIFSQYEDRGKAIIPGTIWLVTEAVADVSIAVALLLQYRKVKASFKETRSLLNRLAAQTIRTGVAGATIALAVLVTKQRRVSRPFTVYPGSHIPVSTGIGYCIGRVYCITLLANLNSRETGRMWPGHGMSNADPEGRCEHRNLELSEGGSIVVFRTEVVHTDALQGLSKASFKTNPGQGLPNDNPAVELEMTVNDAASYSPKKKDVLFAP</sequence>
<feature type="transmembrane region" description="Helical" evidence="1">
    <location>
        <begin position="141"/>
        <end position="164"/>
    </location>
</feature>
<feature type="domain" description="DUF6534" evidence="2">
    <location>
        <begin position="153"/>
        <end position="248"/>
    </location>
</feature>
<keyword evidence="1" id="KW-0812">Transmembrane</keyword>
<feature type="transmembrane region" description="Helical" evidence="1">
    <location>
        <begin position="184"/>
        <end position="204"/>
    </location>
</feature>
<feature type="transmembrane region" description="Helical" evidence="1">
    <location>
        <begin position="81"/>
        <end position="100"/>
    </location>
</feature>
<feature type="transmembrane region" description="Helical" evidence="1">
    <location>
        <begin position="224"/>
        <end position="244"/>
    </location>
</feature>
<dbReference type="EMBL" id="JARJCW010000012">
    <property type="protein sequence ID" value="KAJ7218555.1"/>
    <property type="molecule type" value="Genomic_DNA"/>
</dbReference>
<dbReference type="PANTHER" id="PTHR40465:SF1">
    <property type="entry name" value="DUF6534 DOMAIN-CONTAINING PROTEIN"/>
    <property type="match status" value="1"/>
</dbReference>